<evidence type="ECO:0000313" key="8">
    <source>
        <dbReference type="EMBL" id="KAF0697115.1"/>
    </source>
</evidence>
<evidence type="ECO:0000256" key="4">
    <source>
        <dbReference type="PROSITE-ProRule" id="PRU10141"/>
    </source>
</evidence>
<keyword evidence="1" id="KW-0808">Transferase</keyword>
<dbReference type="InterPro" id="IPR032675">
    <property type="entry name" value="LRR_dom_sf"/>
</dbReference>
<dbReference type="InterPro" id="IPR017441">
    <property type="entry name" value="Protein_kinase_ATP_BS"/>
</dbReference>
<dbReference type="SMART" id="SM00220">
    <property type="entry name" value="S_TKc"/>
    <property type="match status" value="1"/>
</dbReference>
<feature type="signal peptide" evidence="6">
    <location>
        <begin position="1"/>
        <end position="23"/>
    </location>
</feature>
<evidence type="ECO:0000259" key="7">
    <source>
        <dbReference type="PROSITE" id="PS50011"/>
    </source>
</evidence>
<dbReference type="InterPro" id="IPR051681">
    <property type="entry name" value="Ser/Thr_Kinases-Pseudokinases"/>
</dbReference>
<dbReference type="PANTHER" id="PTHR44329:SF214">
    <property type="entry name" value="PROTEIN KINASE DOMAIN-CONTAINING PROTEIN"/>
    <property type="match status" value="1"/>
</dbReference>
<proteinExistence type="predicted"/>
<keyword evidence="2 4" id="KW-0547">Nucleotide-binding</keyword>
<dbReference type="SUPFAM" id="SSF56112">
    <property type="entry name" value="Protein kinase-like (PK-like)"/>
    <property type="match status" value="1"/>
</dbReference>
<feature type="domain" description="Protein kinase" evidence="7">
    <location>
        <begin position="373"/>
        <end position="633"/>
    </location>
</feature>
<keyword evidence="10" id="KW-1185">Reference proteome</keyword>
<sequence length="642" mass="71580">MNLCPAILLLLVAFVASTGTASSACPYTALQTKLPSNRRVIVVSDTKQCGAQGVPCVLDVTNCSVLNNDTDWFAIGSYLNYPDTYQHFIADDDKLLNINVDLMEFRPDMTSLGFSYFNFALPNRFQWPQNLSQLHFTGNNFSAMLQSPSTIHSLSYQDNQLNNVTELQTMLPPPLQILNIGKNAYEYLADLNFNRLTHLYLHENHQLRDLANITFSEKLQYLDLSSLALENWFMDSTTFDLLSTLVKRGKNASGQNFSIPATLVGANFTNATSKCSQCNGTCSQPDANIPSFIVCVTGTKLSAGAIAGIVVGAIAFAAMVGIVVFCYMRKRLKKLEQLNLVYGLETTPTWSTGEEAGLTIQDLELVKLDERDLNLHKKLGHGAFADVWLATFQGRSVAVKMLHRSNVTVKQLQSFVDEIKLLASFDSPYIVQLVGAMWTRPSDLKCLMEFMNGGDLRDFLATHRQDQVSWEDKYAHIHNIVEGLVYLHSLNIIHRDLKSRNVLLDSTKGTKLTDFGISKEDLQETMTIGVGTFRWMAPEVIQDLHYTVAADIYSFGMILSEFSTHRIPYDDLKNTTNGQPVPDSAILVKVAGGSIKPNFAADTPEWIQDIAMQCLSVDPEARPTAIQLSHVVRTQFRRMLIV</sequence>
<dbReference type="PROSITE" id="PS00108">
    <property type="entry name" value="PROTEIN_KINASE_ST"/>
    <property type="match status" value="1"/>
</dbReference>
<evidence type="ECO:0000313" key="10">
    <source>
        <dbReference type="Proteomes" id="UP000332933"/>
    </source>
</evidence>
<evidence type="ECO:0000256" key="5">
    <source>
        <dbReference type="SAM" id="Phobius"/>
    </source>
</evidence>
<dbReference type="PRINTS" id="PR00109">
    <property type="entry name" value="TYRKINASE"/>
</dbReference>
<dbReference type="GO" id="GO:0004674">
    <property type="term" value="F:protein serine/threonine kinase activity"/>
    <property type="evidence" value="ECO:0007669"/>
    <property type="project" value="UniProtKB-KW"/>
</dbReference>
<feature type="chain" id="PRO_5033437134" evidence="6">
    <location>
        <begin position="24"/>
        <end position="642"/>
    </location>
</feature>
<dbReference type="CDD" id="cd12087">
    <property type="entry name" value="TM_EGFR-like"/>
    <property type="match status" value="1"/>
</dbReference>
<protein>
    <submittedName>
        <fullName evidence="9">Aste57867_12181 protein</fullName>
    </submittedName>
</protein>
<dbReference type="Proteomes" id="UP000332933">
    <property type="component" value="Unassembled WGS sequence"/>
</dbReference>
<name>A0A485KVN5_9STRA</name>
<dbReference type="Pfam" id="PF00069">
    <property type="entry name" value="Pkinase"/>
    <property type="match status" value="1"/>
</dbReference>
<dbReference type="InterPro" id="IPR008271">
    <property type="entry name" value="Ser/Thr_kinase_AS"/>
</dbReference>
<keyword evidence="3 4" id="KW-0067">ATP-binding</keyword>
<dbReference type="InterPro" id="IPR001245">
    <property type="entry name" value="Ser-Thr/Tyr_kinase_cat_dom"/>
</dbReference>
<reference evidence="9 10" key="1">
    <citation type="submission" date="2019-03" db="EMBL/GenBank/DDBJ databases">
        <authorList>
            <person name="Gaulin E."/>
            <person name="Dumas B."/>
        </authorList>
    </citation>
    <scope>NUCLEOTIDE SEQUENCE [LARGE SCALE GENOMIC DNA]</scope>
    <source>
        <strain evidence="9">CBS 568.67</strain>
    </source>
</reference>
<keyword evidence="6" id="KW-0732">Signal</keyword>
<dbReference type="Gene3D" id="3.80.10.10">
    <property type="entry name" value="Ribonuclease Inhibitor"/>
    <property type="match status" value="1"/>
</dbReference>
<feature type="binding site" evidence="4">
    <location>
        <position position="400"/>
    </location>
    <ligand>
        <name>ATP</name>
        <dbReference type="ChEBI" id="CHEBI:30616"/>
    </ligand>
</feature>
<evidence type="ECO:0000313" key="9">
    <source>
        <dbReference type="EMBL" id="VFT89035.1"/>
    </source>
</evidence>
<feature type="transmembrane region" description="Helical" evidence="5">
    <location>
        <begin position="305"/>
        <end position="328"/>
    </location>
</feature>
<dbReference type="Gene3D" id="1.10.510.10">
    <property type="entry name" value="Transferase(Phosphotransferase) domain 1"/>
    <property type="match status" value="1"/>
</dbReference>
<organism evidence="9 10">
    <name type="scientific">Aphanomyces stellatus</name>
    <dbReference type="NCBI Taxonomy" id="120398"/>
    <lineage>
        <taxon>Eukaryota</taxon>
        <taxon>Sar</taxon>
        <taxon>Stramenopiles</taxon>
        <taxon>Oomycota</taxon>
        <taxon>Saprolegniomycetes</taxon>
        <taxon>Saprolegniales</taxon>
        <taxon>Verrucalvaceae</taxon>
        <taxon>Aphanomyces</taxon>
    </lineage>
</organism>
<dbReference type="GO" id="GO:0005524">
    <property type="term" value="F:ATP binding"/>
    <property type="evidence" value="ECO:0007669"/>
    <property type="project" value="UniProtKB-UniRule"/>
</dbReference>
<evidence type="ECO:0000256" key="2">
    <source>
        <dbReference type="ARBA" id="ARBA00022741"/>
    </source>
</evidence>
<dbReference type="AlphaFoldDB" id="A0A485KVN5"/>
<keyword evidence="5" id="KW-0472">Membrane</keyword>
<dbReference type="PROSITE" id="PS50011">
    <property type="entry name" value="PROTEIN_KINASE_DOM"/>
    <property type="match status" value="1"/>
</dbReference>
<keyword evidence="5" id="KW-0812">Transmembrane</keyword>
<reference evidence="8" key="2">
    <citation type="submission" date="2019-06" db="EMBL/GenBank/DDBJ databases">
        <title>Genomics analysis of Aphanomyces spp. identifies a new class of oomycete effector associated with host adaptation.</title>
        <authorList>
            <person name="Gaulin E."/>
        </authorList>
    </citation>
    <scope>NUCLEOTIDE SEQUENCE</scope>
    <source>
        <strain evidence="8">CBS 578.67</strain>
    </source>
</reference>
<keyword evidence="1" id="KW-0723">Serine/threonine-protein kinase</keyword>
<dbReference type="EMBL" id="CAADRA010005363">
    <property type="protein sequence ID" value="VFT89035.1"/>
    <property type="molecule type" value="Genomic_DNA"/>
</dbReference>
<dbReference type="InterPro" id="IPR011009">
    <property type="entry name" value="Kinase-like_dom_sf"/>
</dbReference>
<evidence type="ECO:0000256" key="3">
    <source>
        <dbReference type="ARBA" id="ARBA00022840"/>
    </source>
</evidence>
<keyword evidence="5" id="KW-1133">Transmembrane helix</keyword>
<dbReference type="PANTHER" id="PTHR44329">
    <property type="entry name" value="SERINE/THREONINE-PROTEIN KINASE TNNI3K-RELATED"/>
    <property type="match status" value="1"/>
</dbReference>
<gene>
    <name evidence="9" type="primary">Aste57867_12181</name>
    <name evidence="8" type="ORF">As57867_012136</name>
    <name evidence="9" type="ORF">ASTE57867_12181</name>
</gene>
<dbReference type="PROSITE" id="PS00107">
    <property type="entry name" value="PROTEIN_KINASE_ATP"/>
    <property type="match status" value="1"/>
</dbReference>
<dbReference type="InterPro" id="IPR000719">
    <property type="entry name" value="Prot_kinase_dom"/>
</dbReference>
<keyword evidence="1" id="KW-0418">Kinase</keyword>
<evidence type="ECO:0000256" key="1">
    <source>
        <dbReference type="ARBA" id="ARBA00022527"/>
    </source>
</evidence>
<evidence type="ECO:0000256" key="6">
    <source>
        <dbReference type="SAM" id="SignalP"/>
    </source>
</evidence>
<dbReference type="EMBL" id="VJMH01005342">
    <property type="protein sequence ID" value="KAF0697115.1"/>
    <property type="molecule type" value="Genomic_DNA"/>
</dbReference>
<accession>A0A485KVN5</accession>
<dbReference type="SUPFAM" id="SSF52058">
    <property type="entry name" value="L domain-like"/>
    <property type="match status" value="1"/>
</dbReference>